<feature type="domain" description="Peptidase M66" evidence="10">
    <location>
        <begin position="688"/>
        <end position="946"/>
    </location>
</feature>
<dbReference type="SUPFAM" id="SSF103647">
    <property type="entry name" value="TSP type-3 repeat"/>
    <property type="match status" value="2"/>
</dbReference>
<dbReference type="GO" id="GO:0006508">
    <property type="term" value="P:proteolysis"/>
    <property type="evidence" value="ECO:0007669"/>
    <property type="project" value="UniProtKB-UniRule"/>
</dbReference>
<feature type="binding site" evidence="7">
    <location>
        <position position="840"/>
    </location>
    <ligand>
        <name>Zn(2+)</name>
        <dbReference type="ChEBI" id="CHEBI:29105"/>
        <note>catalytic</note>
    </ligand>
</feature>
<protein>
    <recommendedName>
        <fullName evidence="10">Peptidase M66 domain-containing protein</fullName>
    </recommendedName>
</protein>
<feature type="signal peptide" evidence="9">
    <location>
        <begin position="1"/>
        <end position="21"/>
    </location>
</feature>
<gene>
    <name evidence="11" type="ORF">A8L45_06345</name>
</gene>
<evidence type="ECO:0000256" key="1">
    <source>
        <dbReference type="ARBA" id="ARBA00022670"/>
    </source>
</evidence>
<evidence type="ECO:0000256" key="4">
    <source>
        <dbReference type="ARBA" id="ARBA00022801"/>
    </source>
</evidence>
<evidence type="ECO:0000256" key="2">
    <source>
        <dbReference type="ARBA" id="ARBA00022723"/>
    </source>
</evidence>
<feature type="compositionally biased region" description="Acidic residues" evidence="8">
    <location>
        <begin position="288"/>
        <end position="298"/>
    </location>
</feature>
<evidence type="ECO:0000256" key="7">
    <source>
        <dbReference type="PROSITE-ProRule" id="PRU01031"/>
    </source>
</evidence>
<dbReference type="RefSeq" id="WP_068900369.1">
    <property type="nucleotide sequence ID" value="NZ_JBHUIF010000004.1"/>
</dbReference>
<dbReference type="InterPro" id="IPR048990">
    <property type="entry name" value="StcE_b-sandwich"/>
</dbReference>
<comment type="caution">
    <text evidence="11">The sequence shown here is derived from an EMBL/GenBank/DDBJ whole genome shotgun (WGS) entry which is preliminary data.</text>
</comment>
<organism evidence="11 12">
    <name type="scientific">Veronia pacifica</name>
    <dbReference type="NCBI Taxonomy" id="1080227"/>
    <lineage>
        <taxon>Bacteria</taxon>
        <taxon>Pseudomonadati</taxon>
        <taxon>Pseudomonadota</taxon>
        <taxon>Gammaproteobacteria</taxon>
        <taxon>Vibrionales</taxon>
        <taxon>Vibrionaceae</taxon>
        <taxon>Veronia</taxon>
    </lineage>
</organism>
<feature type="active site" evidence="7">
    <location>
        <position position="841"/>
    </location>
</feature>
<dbReference type="OrthoDB" id="5713052at2"/>
<dbReference type="InterPro" id="IPR019503">
    <property type="entry name" value="Peptidase_M66_dom"/>
</dbReference>
<feature type="region of interest" description="Disordered" evidence="8">
    <location>
        <begin position="288"/>
        <end position="365"/>
    </location>
</feature>
<keyword evidence="1 7" id="KW-0645">Protease</keyword>
<keyword evidence="4 7" id="KW-0378">Hydrolase</keyword>
<evidence type="ECO:0000256" key="8">
    <source>
        <dbReference type="SAM" id="MobiDB-lite"/>
    </source>
</evidence>
<dbReference type="STRING" id="1080227.A8L45_06345"/>
<accession>A0A1C3EM92</accession>
<name>A0A1C3EM92_9GAMM</name>
<evidence type="ECO:0000259" key="10">
    <source>
        <dbReference type="PROSITE" id="PS51694"/>
    </source>
</evidence>
<dbReference type="Pfam" id="PF12561">
    <property type="entry name" value="TagA"/>
    <property type="match status" value="1"/>
</dbReference>
<dbReference type="Gene3D" id="2.60.120.1230">
    <property type="match status" value="2"/>
</dbReference>
<reference evidence="11 12" key="1">
    <citation type="submission" date="2016-05" db="EMBL/GenBank/DDBJ databases">
        <title>Genomic Taxonomy of the Vibrionaceae.</title>
        <authorList>
            <person name="Gomez-Gil B."/>
            <person name="Enciso-Ibarra J."/>
        </authorList>
    </citation>
    <scope>NUCLEOTIDE SEQUENCE [LARGE SCALE GENOMIC DNA]</scope>
    <source>
        <strain evidence="11 12">CAIM 1920</strain>
    </source>
</reference>
<dbReference type="InterPro" id="IPR022218">
    <property type="entry name" value="TagA_dom"/>
</dbReference>
<dbReference type="PROSITE" id="PS51694">
    <property type="entry name" value="PEPTIDASE_M66"/>
    <property type="match status" value="1"/>
</dbReference>
<keyword evidence="12" id="KW-1185">Reference proteome</keyword>
<dbReference type="PANTHER" id="PTHR39540">
    <property type="match status" value="1"/>
</dbReference>
<keyword evidence="2 7" id="KW-0479">Metal-binding</keyword>
<sequence>MKRYRLIVSLAFVVFCNTACEGDKVQQEASVVEGAPNKYIDIIVSNGYLNNATVWLDQNVNFRQDENEPVANSDANGVARLNVSGIDFPERFPVVAAINAGSTIDVKSNKALEHSYFMSSPPGVSIVTPLTTIVDFRLHQLNLRQSNSLTQSQILNTDAISWVSLLYGLDREVVTSDFMKNQDETAQYIASNLVESGLFLSITDMFDTGQRNRTFAQTVSPTKDLMLVSKAIMHMVSHLKEQGITSMDKMTQTFIALGDAKTCPDSYVQFNNYCGIDSDFDGIGNLIDNDDDEDGFDDNLDRYPLDASEYADSDNDGIGDNRDNDDDNDGVVDSLDALPLNPLEWQDTDGDTIGNNADIDDDNDGVPDINDAFPLDAGESIDTDADGIGNNADTDDDGDGVADVDDEFPLDSSQTGPQYISHDSYIDFNKNQFNDLSGTLSGYLLFGQHAIIPASDHIGNDRQPHLTGNRKTLVLLRPNVPLSDIDSLNVTVKSNEGAELFAAQMLSPERLPKVAGQTKVPQGFDSATMDFTLPTEFDHYVAGQNALNQLDKNGSRLNAIFESANTVKVSTYNGAWRRSFYLPESNNLNGKKIVFQSSAGYGSTVNYGKLSRPLNNGSTLVFVNIHGTWLNASDFEYSKIRYGDNFWTAVIPAKHIQTGIQFQFSLQLKDTKTLDGKIDKLHVGPATELILHTIDVGMLTKNREGFLFQYDERYAREYFQTLPASRLIMSTYEPQYFTEVMMYDGTLLVDKALDNGGWHSGSMREAIGKMLISIGINNANYGINASDVWMQAGRGHPYSVAQLTAHNTVGVYQNGVIVHGGSGGAGMVTLDSSIGNEMSHELGHNYSLGHYPGGFIGTIHKPADQVNSTWGWESEKNLFVPNFGLTPSNTNACLNGECVAPFNGHRFGSDSMGGGAPHVPSVNAFTMYTPYSAKIIQSFFESKALFSPSSSTGFIKWDPELKQMKEWQHSVVNKTLAAISPSSSDEASVANLLQNYDGVSVHFSNGYWAGNIHIPSASAENNGKMLKVGHSAGWNSRLHINDSVITLSWGTVKNYQSDGETWVEMSDLNSLTVPRKPERFGVPVTTLVGYFDPERKLSSYIYPALHGSYGMVYAADSDNNQPANSCYLVVTSDEGKADYYLSNHRFTPSRMNQFNVNIETETNPTKAEIVCEDVVVASRDISPPKKKLNTYIVPQNDK</sequence>
<dbReference type="PANTHER" id="PTHR39540:SF1">
    <property type="entry name" value="DICTOMALLEIN-1-RELATED"/>
    <property type="match status" value="1"/>
</dbReference>
<dbReference type="InterPro" id="IPR051256">
    <property type="entry name" value="Dictomallein"/>
</dbReference>
<dbReference type="AlphaFoldDB" id="A0A1C3EM92"/>
<evidence type="ECO:0000256" key="6">
    <source>
        <dbReference type="ARBA" id="ARBA00023049"/>
    </source>
</evidence>
<feature type="chain" id="PRO_5008673229" description="Peptidase M66 domain-containing protein" evidence="9">
    <location>
        <begin position="22"/>
        <end position="1198"/>
    </location>
</feature>
<evidence type="ECO:0000256" key="9">
    <source>
        <dbReference type="SAM" id="SignalP"/>
    </source>
</evidence>
<dbReference type="EMBL" id="LYBM01000008">
    <property type="protein sequence ID" value="ODA34341.1"/>
    <property type="molecule type" value="Genomic_DNA"/>
</dbReference>
<feature type="compositionally biased region" description="Acidic residues" evidence="8">
    <location>
        <begin position="309"/>
        <end position="330"/>
    </location>
</feature>
<proteinExistence type="predicted"/>
<evidence type="ECO:0000256" key="3">
    <source>
        <dbReference type="ARBA" id="ARBA00022729"/>
    </source>
</evidence>
<dbReference type="Pfam" id="PF02412">
    <property type="entry name" value="TSP_3"/>
    <property type="match status" value="1"/>
</dbReference>
<keyword evidence="3 9" id="KW-0732">Signal</keyword>
<keyword evidence="6 7" id="KW-0482">Metalloprotease</keyword>
<evidence type="ECO:0000256" key="5">
    <source>
        <dbReference type="ARBA" id="ARBA00022833"/>
    </source>
</evidence>
<comment type="cofactor">
    <cofactor evidence="7">
        <name>Zn(2+)</name>
        <dbReference type="ChEBI" id="CHEBI:29105"/>
    </cofactor>
    <text evidence="7">Binds 1 zinc ion per subunit.</text>
</comment>
<dbReference type="Pfam" id="PF10462">
    <property type="entry name" value="Peptidase_M66"/>
    <property type="match status" value="1"/>
</dbReference>
<dbReference type="Proteomes" id="UP000094936">
    <property type="component" value="Unassembled WGS sequence"/>
</dbReference>
<feature type="binding site" evidence="7">
    <location>
        <position position="844"/>
    </location>
    <ligand>
        <name>Zn(2+)</name>
        <dbReference type="ChEBI" id="CHEBI:29105"/>
        <note>catalytic</note>
    </ligand>
</feature>
<dbReference type="InterPro" id="IPR028974">
    <property type="entry name" value="TSP_type-3_rpt"/>
</dbReference>
<evidence type="ECO:0000313" key="12">
    <source>
        <dbReference type="Proteomes" id="UP000094936"/>
    </source>
</evidence>
<evidence type="ECO:0000313" key="11">
    <source>
        <dbReference type="EMBL" id="ODA34341.1"/>
    </source>
</evidence>
<dbReference type="GO" id="GO:0007155">
    <property type="term" value="P:cell adhesion"/>
    <property type="evidence" value="ECO:0007669"/>
    <property type="project" value="InterPro"/>
</dbReference>
<keyword evidence="5 7" id="KW-0862">Zinc</keyword>
<feature type="binding site" evidence="7">
    <location>
        <position position="850"/>
    </location>
    <ligand>
        <name>Zn(2+)</name>
        <dbReference type="ChEBI" id="CHEBI:29105"/>
        <note>catalytic</note>
    </ligand>
</feature>
<dbReference type="Gene3D" id="4.10.1080.10">
    <property type="entry name" value="TSP type-3 repeat"/>
    <property type="match status" value="1"/>
</dbReference>
<dbReference type="InterPro" id="IPR003367">
    <property type="entry name" value="Thrombospondin_3-like_rpt"/>
</dbReference>
<dbReference type="Pfam" id="PF20944">
    <property type="entry name" value="StcE_b-sandwich"/>
    <property type="match status" value="2"/>
</dbReference>
<dbReference type="GO" id="GO:0005509">
    <property type="term" value="F:calcium ion binding"/>
    <property type="evidence" value="ECO:0007669"/>
    <property type="project" value="InterPro"/>
</dbReference>
<dbReference type="GO" id="GO:0004222">
    <property type="term" value="F:metalloendopeptidase activity"/>
    <property type="evidence" value="ECO:0007669"/>
    <property type="project" value="UniProtKB-UniRule"/>
</dbReference>